<dbReference type="AlphaFoldDB" id="A0A2U3IC52"/>
<dbReference type="RefSeq" id="WP_106857289.1">
    <property type="nucleotide sequence ID" value="NZ_OGTP01000023.1"/>
</dbReference>
<evidence type="ECO:0000313" key="2">
    <source>
        <dbReference type="Proteomes" id="UP000238169"/>
    </source>
</evidence>
<organism evidence="1 2">
    <name type="scientific">Caballeronia novacaledonica</name>
    <dbReference type="NCBI Taxonomy" id="1544861"/>
    <lineage>
        <taxon>Bacteria</taxon>
        <taxon>Pseudomonadati</taxon>
        <taxon>Pseudomonadota</taxon>
        <taxon>Betaproteobacteria</taxon>
        <taxon>Burkholderiales</taxon>
        <taxon>Burkholderiaceae</taxon>
        <taxon>Caballeronia</taxon>
    </lineage>
</organism>
<reference evidence="2" key="1">
    <citation type="submission" date="2018-01" db="EMBL/GenBank/DDBJ databases">
        <authorList>
            <person name="Peeters C."/>
        </authorList>
    </citation>
    <scope>NUCLEOTIDE SEQUENCE [LARGE SCALE GENOMIC DNA]</scope>
</reference>
<dbReference type="Proteomes" id="UP000238169">
    <property type="component" value="Unassembled WGS sequence"/>
</dbReference>
<name>A0A2U3IC52_9BURK</name>
<evidence type="ECO:0000313" key="1">
    <source>
        <dbReference type="EMBL" id="SPB17790.1"/>
    </source>
</evidence>
<gene>
    <name evidence="1" type="ORF">NOV72_04993</name>
</gene>
<accession>A0A2U3IC52</accession>
<proteinExistence type="predicted"/>
<keyword evidence="2" id="KW-1185">Reference proteome</keyword>
<dbReference type="EMBL" id="OGTP01000023">
    <property type="protein sequence ID" value="SPB17790.1"/>
    <property type="molecule type" value="Genomic_DNA"/>
</dbReference>
<sequence length="162" mass="18018">MNLQIVVSAFVNDTRNEVRAAILVTLDGKGVTGLRRNDFNLYVPAQHITGGFSSDVWGWRFEFSNLESAILEQADNPSMYGLYKAQLQSEDAHDGAWEDGNYYGILTVTHTVEAVVGSAGFSKVGFPLQKPHELLIFEPTTLQARTNFAFYVPPPPARPRRT</sequence>
<protein>
    <submittedName>
        <fullName evidence="1">Uncharacterized protein</fullName>
    </submittedName>
</protein>